<gene>
    <name evidence="7" type="ORF">C8E87_5845</name>
</gene>
<dbReference type="InterPro" id="IPR005158">
    <property type="entry name" value="BTAD"/>
</dbReference>
<evidence type="ECO:0000256" key="2">
    <source>
        <dbReference type="ARBA" id="ARBA00023015"/>
    </source>
</evidence>
<dbReference type="GO" id="GO:0000160">
    <property type="term" value="P:phosphorelay signal transduction system"/>
    <property type="evidence" value="ECO:0007669"/>
    <property type="project" value="InterPro"/>
</dbReference>
<keyword evidence="8" id="KW-1185">Reference proteome</keyword>
<protein>
    <submittedName>
        <fullName evidence="7">DNA-binding SARP family transcriptional activator</fullName>
    </submittedName>
</protein>
<dbReference type="InterPro" id="IPR051677">
    <property type="entry name" value="AfsR-DnrI-RedD_regulator"/>
</dbReference>
<dbReference type="SMART" id="SM01043">
    <property type="entry name" value="BTAD"/>
    <property type="match status" value="1"/>
</dbReference>
<dbReference type="Pfam" id="PF03704">
    <property type="entry name" value="BTAD"/>
    <property type="match status" value="1"/>
</dbReference>
<feature type="DNA-binding region" description="OmpR/PhoB-type" evidence="5">
    <location>
        <begin position="1"/>
        <end position="92"/>
    </location>
</feature>
<dbReference type="Gene3D" id="1.25.40.10">
    <property type="entry name" value="Tetratricopeptide repeat domain"/>
    <property type="match status" value="1"/>
</dbReference>
<evidence type="ECO:0000256" key="3">
    <source>
        <dbReference type="ARBA" id="ARBA00023125"/>
    </source>
</evidence>
<dbReference type="SMART" id="SM00862">
    <property type="entry name" value="Trans_reg_C"/>
    <property type="match status" value="1"/>
</dbReference>
<organism evidence="7 8">
    <name type="scientific">Paractinoplanes brasiliensis</name>
    <dbReference type="NCBI Taxonomy" id="52695"/>
    <lineage>
        <taxon>Bacteria</taxon>
        <taxon>Bacillati</taxon>
        <taxon>Actinomycetota</taxon>
        <taxon>Actinomycetes</taxon>
        <taxon>Micromonosporales</taxon>
        <taxon>Micromonosporaceae</taxon>
        <taxon>Paractinoplanes</taxon>
    </lineage>
</organism>
<dbReference type="InterPro" id="IPR001867">
    <property type="entry name" value="OmpR/PhoB-type_DNA-bd"/>
</dbReference>
<accession>A0A4R6K1C4</accession>
<evidence type="ECO:0000313" key="7">
    <source>
        <dbReference type="EMBL" id="TDO42082.1"/>
    </source>
</evidence>
<reference evidence="7 8" key="1">
    <citation type="submission" date="2019-03" db="EMBL/GenBank/DDBJ databases">
        <title>Sequencing the genomes of 1000 actinobacteria strains.</title>
        <authorList>
            <person name="Klenk H.-P."/>
        </authorList>
    </citation>
    <scope>NUCLEOTIDE SEQUENCE [LARGE SCALE GENOMIC DNA]</scope>
    <source>
        <strain evidence="7 8">DSM 43805</strain>
    </source>
</reference>
<dbReference type="PANTHER" id="PTHR35807">
    <property type="entry name" value="TRANSCRIPTIONAL REGULATOR REDD-RELATED"/>
    <property type="match status" value="1"/>
</dbReference>
<comment type="similarity">
    <text evidence="1">Belongs to the AfsR/DnrI/RedD regulatory family.</text>
</comment>
<dbReference type="GO" id="GO:0003677">
    <property type="term" value="F:DNA binding"/>
    <property type="evidence" value="ECO:0007669"/>
    <property type="project" value="UniProtKB-UniRule"/>
</dbReference>
<dbReference type="InterPro" id="IPR036388">
    <property type="entry name" value="WH-like_DNA-bd_sf"/>
</dbReference>
<dbReference type="Pfam" id="PF00486">
    <property type="entry name" value="Trans_reg_C"/>
    <property type="match status" value="1"/>
</dbReference>
<dbReference type="Gene3D" id="1.10.10.10">
    <property type="entry name" value="Winged helix-like DNA-binding domain superfamily/Winged helix DNA-binding domain"/>
    <property type="match status" value="1"/>
</dbReference>
<evidence type="ECO:0000256" key="5">
    <source>
        <dbReference type="PROSITE-ProRule" id="PRU01091"/>
    </source>
</evidence>
<proteinExistence type="inferred from homology"/>
<evidence type="ECO:0000256" key="4">
    <source>
        <dbReference type="ARBA" id="ARBA00023163"/>
    </source>
</evidence>
<sequence length="254" mass="27457">MRVNTLGPLQITGETTLTVNAAKQRAVLAVLLVCAGRVVPVPRIVDELWEQAPPTAVGLVRQYVFHLRRILAPARAGGLEIRTCFGGYQLTLPAAAGDADEFRRLALQAHREFAAGRPADARHSTERALGLWRGPAFADVPAGRLVTAERERLDEIRLGLEELGARSDLLTGDAAAAVGRLKALVAENPLREHLHEALVRALLSAGRRADALAAYRCARSTIARELGLAPGKGLRRLERAIREDEEIAYDPPAA</sequence>
<dbReference type="EMBL" id="SNWR01000001">
    <property type="protein sequence ID" value="TDO42082.1"/>
    <property type="molecule type" value="Genomic_DNA"/>
</dbReference>
<evidence type="ECO:0000313" key="8">
    <source>
        <dbReference type="Proteomes" id="UP000294901"/>
    </source>
</evidence>
<dbReference type="Proteomes" id="UP000294901">
    <property type="component" value="Unassembled WGS sequence"/>
</dbReference>
<evidence type="ECO:0000259" key="6">
    <source>
        <dbReference type="PROSITE" id="PS51755"/>
    </source>
</evidence>
<dbReference type="SUPFAM" id="SSF48452">
    <property type="entry name" value="TPR-like"/>
    <property type="match status" value="1"/>
</dbReference>
<keyword evidence="4" id="KW-0804">Transcription</keyword>
<dbReference type="InterPro" id="IPR011990">
    <property type="entry name" value="TPR-like_helical_dom_sf"/>
</dbReference>
<dbReference type="PROSITE" id="PS51755">
    <property type="entry name" value="OMPR_PHOB"/>
    <property type="match status" value="1"/>
</dbReference>
<dbReference type="AlphaFoldDB" id="A0A4R6K1C4"/>
<dbReference type="OrthoDB" id="3208838at2"/>
<evidence type="ECO:0000256" key="1">
    <source>
        <dbReference type="ARBA" id="ARBA00005820"/>
    </source>
</evidence>
<keyword evidence="3 5" id="KW-0238">DNA-binding</keyword>
<dbReference type="InterPro" id="IPR016032">
    <property type="entry name" value="Sig_transdc_resp-reg_C-effctor"/>
</dbReference>
<feature type="domain" description="OmpR/PhoB-type" evidence="6">
    <location>
        <begin position="1"/>
        <end position="92"/>
    </location>
</feature>
<keyword evidence="2" id="KW-0805">Transcription regulation</keyword>
<comment type="caution">
    <text evidence="7">The sequence shown here is derived from an EMBL/GenBank/DDBJ whole genome shotgun (WGS) entry which is preliminary data.</text>
</comment>
<dbReference type="GO" id="GO:0006355">
    <property type="term" value="P:regulation of DNA-templated transcription"/>
    <property type="evidence" value="ECO:0007669"/>
    <property type="project" value="InterPro"/>
</dbReference>
<dbReference type="CDD" id="cd15831">
    <property type="entry name" value="BTAD"/>
    <property type="match status" value="1"/>
</dbReference>
<dbReference type="RefSeq" id="WP_133876019.1">
    <property type="nucleotide sequence ID" value="NZ_BOMD01000112.1"/>
</dbReference>
<name>A0A4R6K1C4_9ACTN</name>
<dbReference type="SUPFAM" id="SSF46894">
    <property type="entry name" value="C-terminal effector domain of the bipartite response regulators"/>
    <property type="match status" value="1"/>
</dbReference>
<dbReference type="PANTHER" id="PTHR35807:SF1">
    <property type="entry name" value="TRANSCRIPTIONAL REGULATOR REDD"/>
    <property type="match status" value="1"/>
</dbReference>